<name>A0A1G8D9W4_9MICO</name>
<dbReference type="AlphaFoldDB" id="A0A1G8D9W4"/>
<reference evidence="1 2" key="1">
    <citation type="submission" date="2016-10" db="EMBL/GenBank/DDBJ databases">
        <authorList>
            <person name="de Groot N.N."/>
        </authorList>
    </citation>
    <scope>NUCLEOTIDE SEQUENCE [LARGE SCALE GENOMIC DNA]</scope>
    <source>
        <strain evidence="1 2">DSM 23142</strain>
    </source>
</reference>
<evidence type="ECO:0000313" key="2">
    <source>
        <dbReference type="Proteomes" id="UP000199009"/>
    </source>
</evidence>
<proteinExistence type="predicted"/>
<gene>
    <name evidence="1" type="ORF">SAMN04489810_3291</name>
</gene>
<dbReference type="OrthoDB" id="5071528at2"/>
<dbReference type="Proteomes" id="UP000199009">
    <property type="component" value="Chromosome I"/>
</dbReference>
<dbReference type="EMBL" id="LT629692">
    <property type="protein sequence ID" value="SDH54507.1"/>
    <property type="molecule type" value="Genomic_DNA"/>
</dbReference>
<sequence>MDDVEVFYAELRSASATLQTSVTDLLTENADVFGEDTGIENPAMRAGLRLEMHRRLTQLHDRVSARVEDGSDVARRLTVIADHYTDLDLELTGREPQ</sequence>
<accession>A0A1G8D9W4</accession>
<evidence type="ECO:0000313" key="1">
    <source>
        <dbReference type="EMBL" id="SDH54507.1"/>
    </source>
</evidence>
<protein>
    <submittedName>
        <fullName evidence="1">Uncharacterized protein</fullName>
    </submittedName>
</protein>
<dbReference type="STRING" id="370764.SAMN04489810_3291"/>
<dbReference type="RefSeq" id="WP_091492438.1">
    <property type="nucleotide sequence ID" value="NZ_LT629692.1"/>
</dbReference>
<organism evidence="1 2">
    <name type="scientific">Microbacterium pygmaeum</name>
    <dbReference type="NCBI Taxonomy" id="370764"/>
    <lineage>
        <taxon>Bacteria</taxon>
        <taxon>Bacillati</taxon>
        <taxon>Actinomycetota</taxon>
        <taxon>Actinomycetes</taxon>
        <taxon>Micrococcales</taxon>
        <taxon>Microbacteriaceae</taxon>
        <taxon>Microbacterium</taxon>
    </lineage>
</organism>
<keyword evidence="2" id="KW-1185">Reference proteome</keyword>